<dbReference type="InterPro" id="IPR001680">
    <property type="entry name" value="WD40_rpt"/>
</dbReference>
<gene>
    <name evidence="5" type="ORF">Fot_13093</name>
</gene>
<dbReference type="PROSITE" id="PS50294">
    <property type="entry name" value="WD_REPEATS_REGION"/>
    <property type="match status" value="4"/>
</dbReference>
<protein>
    <submittedName>
        <fullName evidence="5">Transcriptional corepressor LEUNIG</fullName>
    </submittedName>
</protein>
<dbReference type="Gene3D" id="2.130.10.10">
    <property type="entry name" value="YVTN repeat-like/Quinoprotein amine dehydrogenase"/>
    <property type="match status" value="2"/>
</dbReference>
<dbReference type="AlphaFoldDB" id="A0ABD1W5W9"/>
<comment type="subcellular location">
    <subcellularLocation>
        <location evidence="1">Nucleus</location>
    </subcellularLocation>
</comment>
<accession>A0ABD1W5W9</accession>
<proteinExistence type="predicted"/>
<evidence type="ECO:0000256" key="2">
    <source>
        <dbReference type="ARBA" id="ARBA00023242"/>
    </source>
</evidence>
<dbReference type="GO" id="GO:0005634">
    <property type="term" value="C:nucleus"/>
    <property type="evidence" value="ECO:0007669"/>
    <property type="project" value="UniProtKB-SubCell"/>
</dbReference>
<keyword evidence="6" id="KW-1185">Reference proteome</keyword>
<dbReference type="SMART" id="SM00320">
    <property type="entry name" value="WD40"/>
    <property type="match status" value="7"/>
</dbReference>
<dbReference type="PROSITE" id="PS50082">
    <property type="entry name" value="WD_REPEATS_2"/>
    <property type="match status" value="5"/>
</dbReference>
<feature type="repeat" description="WD" evidence="3">
    <location>
        <begin position="501"/>
        <end position="542"/>
    </location>
</feature>
<feature type="compositionally biased region" description="Low complexity" evidence="4">
    <location>
        <begin position="389"/>
        <end position="409"/>
    </location>
</feature>
<dbReference type="PANTHER" id="PTHR45093:SF2">
    <property type="entry name" value="LISH DOMAIN-CONTAINING PROTEIN"/>
    <property type="match status" value="1"/>
</dbReference>
<comment type="caution">
    <text evidence="5">The sequence shown here is derived from an EMBL/GenBank/DDBJ whole genome shotgun (WGS) entry which is preliminary data.</text>
</comment>
<reference evidence="6" key="1">
    <citation type="submission" date="2024-07" db="EMBL/GenBank/DDBJ databases">
        <title>Two chromosome-level genome assemblies of Korean endemic species Abeliophyllum distichum and Forsythia ovata (Oleaceae).</title>
        <authorList>
            <person name="Jang H."/>
        </authorList>
    </citation>
    <scope>NUCLEOTIDE SEQUENCE [LARGE SCALE GENOMIC DNA]</scope>
</reference>
<name>A0ABD1W5W9_9LAMI</name>
<evidence type="ECO:0000256" key="4">
    <source>
        <dbReference type="SAM" id="MobiDB-lite"/>
    </source>
</evidence>
<feature type="compositionally biased region" description="Polar residues" evidence="4">
    <location>
        <begin position="435"/>
        <end position="445"/>
    </location>
</feature>
<feature type="repeat" description="WD" evidence="3">
    <location>
        <begin position="587"/>
        <end position="629"/>
    </location>
</feature>
<evidence type="ECO:0000256" key="3">
    <source>
        <dbReference type="PROSITE-ProRule" id="PRU00221"/>
    </source>
</evidence>
<dbReference type="CDD" id="cd00200">
    <property type="entry name" value="WD40"/>
    <property type="match status" value="1"/>
</dbReference>
<keyword evidence="2" id="KW-0539">Nucleus</keyword>
<dbReference type="PANTHER" id="PTHR45093">
    <property type="entry name" value="TRANSCRIPTION ACTIVATOR MSS11"/>
    <property type="match status" value="1"/>
</dbReference>
<dbReference type="InterPro" id="IPR036322">
    <property type="entry name" value="WD40_repeat_dom_sf"/>
</dbReference>
<sequence>MALKLSTITLYGNISPAEANDQSLQNSAKYFSITEQSIDAPGGFLFEWWSVFWDIFIARTNEKHSEVAASYIENPGTANALATKMYEDRLKMPAQRDSLNDAALKQRFGENVGHLLDQNHASILKSVAAAGQASGQVLHGTAGSMSPQVQARSQQLQGTTPEIKNEMNPILNPRTAGPEGSLVGIPGSNQGGNSLTLKGWPLTLRSGLLQQQKSFMQGPQPYHQLQMLTPQHQQQLVLAQQNLTSPSSSDVENRRLRMLLNNQNMSMGKDGLSNSIADVMPNIGSTLQAGCPVLPRDPEMLLKLKLAQLQQQQNQNSNTMQQQQLQQLALSGQQPQSSNHNLQQDKIMGTADGSMSNCFRGNDQGSKNQTGRKRKQPVSSSGLANSTGTANTAGPSPSSAPSTPSTHTPGDVMSMPALPHSGSSSKPLMMYGADTTGTLTSPSSQLWDDKDLVQADMDRFVDDVEDNVESFLSPDDADPRDAVGHCMDVSKGFTFTEVNSVRTSANKVACCHFSSDGKIIASGGHDKKAVLWYTDTLKPKSTLEEHSSIITDVRFSPSLARLATSSFDKTVRVWDAEDNPGYSLRTFTGHSAGVMSLDFHPNKEDLICSCDSDGEIRYWSVNNGSCARVFQGGTAQVRFQPRLGRLLAAAAENVVSILDAETQACRHLLKGHTKPIHSVSWDPSGELLASVSEDSVRVWTLRSGREGECLHELSCNGNKFHSSVFHPTCPSLLVIGCYQSLELWDMSENKTMTLPAHEGLIASLAASTVGGLVASASHDKILKLWK</sequence>
<dbReference type="SUPFAM" id="SSF50978">
    <property type="entry name" value="WD40 repeat-like"/>
    <property type="match status" value="1"/>
</dbReference>
<keyword evidence="3" id="KW-0853">WD repeat</keyword>
<evidence type="ECO:0000313" key="5">
    <source>
        <dbReference type="EMBL" id="KAL2543860.1"/>
    </source>
</evidence>
<feature type="compositionally biased region" description="Polar residues" evidence="4">
    <location>
        <begin position="353"/>
        <end position="369"/>
    </location>
</feature>
<feature type="repeat" description="WD" evidence="3">
    <location>
        <begin position="669"/>
        <end position="709"/>
    </location>
</feature>
<dbReference type="InterPro" id="IPR015943">
    <property type="entry name" value="WD40/YVTN_repeat-like_dom_sf"/>
</dbReference>
<feature type="compositionally biased region" description="Polar residues" evidence="4">
    <location>
        <begin position="377"/>
        <end position="388"/>
    </location>
</feature>
<feature type="region of interest" description="Disordered" evidence="4">
    <location>
        <begin position="313"/>
        <end position="445"/>
    </location>
</feature>
<feature type="repeat" description="WD" evidence="3">
    <location>
        <begin position="543"/>
        <end position="575"/>
    </location>
</feature>
<dbReference type="Proteomes" id="UP001604277">
    <property type="component" value="Unassembled WGS sequence"/>
</dbReference>
<organism evidence="5 6">
    <name type="scientific">Forsythia ovata</name>
    <dbReference type="NCBI Taxonomy" id="205694"/>
    <lineage>
        <taxon>Eukaryota</taxon>
        <taxon>Viridiplantae</taxon>
        <taxon>Streptophyta</taxon>
        <taxon>Embryophyta</taxon>
        <taxon>Tracheophyta</taxon>
        <taxon>Spermatophyta</taxon>
        <taxon>Magnoliopsida</taxon>
        <taxon>eudicotyledons</taxon>
        <taxon>Gunneridae</taxon>
        <taxon>Pentapetalae</taxon>
        <taxon>asterids</taxon>
        <taxon>lamiids</taxon>
        <taxon>Lamiales</taxon>
        <taxon>Oleaceae</taxon>
        <taxon>Forsythieae</taxon>
        <taxon>Forsythia</taxon>
    </lineage>
</organism>
<feature type="compositionally biased region" description="Low complexity" evidence="4">
    <location>
        <begin position="313"/>
        <end position="338"/>
    </location>
</feature>
<dbReference type="Pfam" id="PF00400">
    <property type="entry name" value="WD40"/>
    <property type="match status" value="5"/>
</dbReference>
<dbReference type="EMBL" id="JBFOLJ010000004">
    <property type="protein sequence ID" value="KAL2543860.1"/>
    <property type="molecule type" value="Genomic_DNA"/>
</dbReference>
<evidence type="ECO:0000313" key="6">
    <source>
        <dbReference type="Proteomes" id="UP001604277"/>
    </source>
</evidence>
<feature type="repeat" description="WD" evidence="3">
    <location>
        <begin position="754"/>
        <end position="786"/>
    </location>
</feature>
<evidence type="ECO:0000256" key="1">
    <source>
        <dbReference type="ARBA" id="ARBA00004123"/>
    </source>
</evidence>